<evidence type="ECO:0000313" key="5">
    <source>
        <dbReference type="Proteomes" id="UP000044938"/>
    </source>
</evidence>
<reference evidence="3" key="2">
    <citation type="submission" date="2015-03" db="EMBL/GenBank/DDBJ databases">
        <authorList>
            <consortium name="Pathogen Informatics"/>
            <person name="Murphy D."/>
        </authorList>
    </citation>
    <scope>NUCLEOTIDE SEQUENCE</scope>
    <source>
        <strain evidence="3">N09902308</strain>
    </source>
</reference>
<dbReference type="Proteomes" id="UP000044938">
    <property type="component" value="Unassembled WGS sequence"/>
</dbReference>
<dbReference type="EMBL" id="CSBK01002301">
    <property type="protein sequence ID" value="COZ69063.1"/>
    <property type="molecule type" value="Genomic_DNA"/>
</dbReference>
<reference evidence="4 5" key="1">
    <citation type="submission" date="2015-03" db="EMBL/GenBank/DDBJ databases">
        <authorList>
            <consortium name="Pathogen Informatics"/>
        </authorList>
    </citation>
    <scope>NUCLEOTIDE SEQUENCE [LARGE SCALE GENOMIC DNA]</scope>
    <source>
        <strain evidence="1 6">G09901357</strain>
        <strain evidence="2 5">M09401471</strain>
        <strain evidence="4">N09902308</strain>
    </source>
</reference>
<evidence type="ECO:0000313" key="2">
    <source>
        <dbReference type="EMBL" id="COW30544.1"/>
    </source>
</evidence>
<dbReference type="Proteomes" id="UP000039021">
    <property type="component" value="Unassembled WGS sequence"/>
</dbReference>
<protein>
    <submittedName>
        <fullName evidence="1">Uncharacterized protein</fullName>
    </submittedName>
</protein>
<proteinExistence type="predicted"/>
<dbReference type="RefSeq" id="WP_015456217.1">
    <property type="nucleotide sequence ID" value="NZ_CNIZ01000063.1"/>
</dbReference>
<name>A0A654T9X9_MYCTX</name>
<sequence length="44" mass="4528">MTTLAGNPGLLLIVERMFAQLVAIAIKRGSDGAGDKQPGISFVA</sequence>
<dbReference type="EMBL" id="CFOE01000288">
    <property type="protein sequence ID" value="CFE39899.1"/>
    <property type="molecule type" value="Genomic_DNA"/>
</dbReference>
<dbReference type="AlphaFoldDB" id="A0A654T9X9"/>
<dbReference type="Proteomes" id="UP000048289">
    <property type="component" value="Unassembled WGS sequence"/>
</dbReference>
<evidence type="ECO:0000313" key="3">
    <source>
        <dbReference type="EMBL" id="COZ69063.1"/>
    </source>
</evidence>
<organism evidence="1 6">
    <name type="scientific">Mycobacterium tuberculosis</name>
    <dbReference type="NCBI Taxonomy" id="1773"/>
    <lineage>
        <taxon>Bacteria</taxon>
        <taxon>Bacillati</taxon>
        <taxon>Actinomycetota</taxon>
        <taxon>Actinomycetes</taxon>
        <taxon>Mycobacteriales</taxon>
        <taxon>Mycobacteriaceae</taxon>
        <taxon>Mycobacterium</taxon>
        <taxon>Mycobacterium tuberculosis complex</taxon>
    </lineage>
</organism>
<evidence type="ECO:0000313" key="4">
    <source>
        <dbReference type="Proteomes" id="UP000039021"/>
    </source>
</evidence>
<dbReference type="EMBL" id="CSAJ01000285">
    <property type="protein sequence ID" value="COW30544.1"/>
    <property type="molecule type" value="Genomic_DNA"/>
</dbReference>
<accession>A0A654T9X9</accession>
<evidence type="ECO:0000313" key="6">
    <source>
        <dbReference type="Proteomes" id="UP000048289"/>
    </source>
</evidence>
<evidence type="ECO:0000313" key="1">
    <source>
        <dbReference type="EMBL" id="CFE39899.1"/>
    </source>
</evidence>
<gene>
    <name evidence="1" type="ORF">ERS007681_02288</name>
    <name evidence="2" type="ORF">ERS007720_02298</name>
    <name evidence="3" type="ORF">ERS007739_04028</name>
</gene>